<organism evidence="1 2">
    <name type="scientific">Acanthocheilonema viteae</name>
    <name type="common">Filarial nematode worm</name>
    <name type="synonym">Dipetalonema viteae</name>
    <dbReference type="NCBI Taxonomy" id="6277"/>
    <lineage>
        <taxon>Eukaryota</taxon>
        <taxon>Metazoa</taxon>
        <taxon>Ecdysozoa</taxon>
        <taxon>Nematoda</taxon>
        <taxon>Chromadorea</taxon>
        <taxon>Rhabditida</taxon>
        <taxon>Spirurina</taxon>
        <taxon>Spiruromorpha</taxon>
        <taxon>Filarioidea</taxon>
        <taxon>Onchocercidae</taxon>
        <taxon>Acanthocheilonema</taxon>
    </lineage>
</organism>
<sequence length="360" mass="40353">MGGDFYAFSLPGRSTMTLYLLPLGATNETISQSYDVHSVSLKVRQKNKIINIKQDMKAGSLWQYRERVEQTISIWIHDELNNTDVRKSVQNNSIIKIARMIVIASIRDIAIAGTKKNDFACFMPTPMIVDRCARLTNPTYHPARQAFAHNLLFTAPSHLCPEETIDIKSDLTTEWTSLSVKWDEDVEEVSMKKIGDKSKFIMQSGRTMMNIINYGGSNGIYLHEIPEYSQWISDESFTTWVPPGFIGAAYALMASGETPSNLSLYKLSLNTHSAYRLIRHILQPIFAAPTTIAPLTTTTVTETVTAEDEECIADFAVINSSTKSPTSTRIKMRKIASLMALSNSLFAICICFMAYSENEQ</sequence>
<name>A0A498SL05_ACAVI</name>
<evidence type="ECO:0000313" key="2">
    <source>
        <dbReference type="Proteomes" id="UP000276991"/>
    </source>
</evidence>
<keyword evidence="2" id="KW-1185">Reference proteome</keyword>
<dbReference type="EMBL" id="UPTC01000947">
    <property type="protein sequence ID" value="VBB30659.1"/>
    <property type="molecule type" value="Genomic_DNA"/>
</dbReference>
<proteinExistence type="predicted"/>
<dbReference type="Proteomes" id="UP000276991">
    <property type="component" value="Unassembled WGS sequence"/>
</dbReference>
<reference evidence="1 2" key="1">
    <citation type="submission" date="2018-08" db="EMBL/GenBank/DDBJ databases">
        <authorList>
            <person name="Laetsch R D."/>
            <person name="Stevens L."/>
            <person name="Kumar S."/>
            <person name="Blaxter L. M."/>
        </authorList>
    </citation>
    <scope>NUCLEOTIDE SEQUENCE [LARGE SCALE GENOMIC DNA]</scope>
</reference>
<evidence type="ECO:0000313" key="1">
    <source>
        <dbReference type="EMBL" id="VBB30659.1"/>
    </source>
</evidence>
<dbReference type="OrthoDB" id="5825638at2759"/>
<protein>
    <submittedName>
        <fullName evidence="1">Uncharacterized protein</fullName>
    </submittedName>
</protein>
<dbReference type="AlphaFoldDB" id="A0A498SL05"/>
<gene>
    <name evidence="1" type="ORF">NAV_LOCUS5450</name>
</gene>
<accession>A0A498SL05</accession>